<evidence type="ECO:0000256" key="7">
    <source>
        <dbReference type="RuleBase" id="RU363032"/>
    </source>
</evidence>
<dbReference type="Proteomes" id="UP000199645">
    <property type="component" value="Unassembled WGS sequence"/>
</dbReference>
<dbReference type="SUPFAM" id="SSF161098">
    <property type="entry name" value="MetI-like"/>
    <property type="match status" value="1"/>
</dbReference>
<feature type="transmembrane region" description="Helical" evidence="7">
    <location>
        <begin position="97"/>
        <end position="119"/>
    </location>
</feature>
<dbReference type="PROSITE" id="PS50928">
    <property type="entry name" value="ABC_TM1"/>
    <property type="match status" value="1"/>
</dbReference>
<dbReference type="STRING" id="35752.SAMN05421541_105346"/>
<dbReference type="PANTHER" id="PTHR30193:SF37">
    <property type="entry name" value="INNER MEMBRANE ABC TRANSPORTER PERMEASE PROTEIN YCJO"/>
    <property type="match status" value="1"/>
</dbReference>
<evidence type="ECO:0000256" key="5">
    <source>
        <dbReference type="ARBA" id="ARBA00022989"/>
    </source>
</evidence>
<feature type="transmembrane region" description="Helical" evidence="7">
    <location>
        <begin position="233"/>
        <end position="253"/>
    </location>
</feature>
<name>A0A1I2FH01_9ACTN</name>
<dbReference type="PANTHER" id="PTHR30193">
    <property type="entry name" value="ABC TRANSPORTER PERMEASE PROTEIN"/>
    <property type="match status" value="1"/>
</dbReference>
<accession>A0A1I2FH01</accession>
<evidence type="ECO:0000313" key="10">
    <source>
        <dbReference type="Proteomes" id="UP000199645"/>
    </source>
</evidence>
<gene>
    <name evidence="9" type="ORF">SAMN05421541_105346</name>
</gene>
<comment type="similarity">
    <text evidence="7">Belongs to the binding-protein-dependent transport system permease family.</text>
</comment>
<dbReference type="CDD" id="cd06261">
    <property type="entry name" value="TM_PBP2"/>
    <property type="match status" value="1"/>
</dbReference>
<evidence type="ECO:0000256" key="3">
    <source>
        <dbReference type="ARBA" id="ARBA00022475"/>
    </source>
</evidence>
<dbReference type="GO" id="GO:0005886">
    <property type="term" value="C:plasma membrane"/>
    <property type="evidence" value="ECO:0007669"/>
    <property type="project" value="UniProtKB-SubCell"/>
</dbReference>
<dbReference type="EMBL" id="FONV01000005">
    <property type="protein sequence ID" value="SFF03806.1"/>
    <property type="molecule type" value="Genomic_DNA"/>
</dbReference>
<keyword evidence="10" id="KW-1185">Reference proteome</keyword>
<feature type="transmembrane region" description="Helical" evidence="7">
    <location>
        <begin position="34"/>
        <end position="63"/>
    </location>
</feature>
<dbReference type="InterPro" id="IPR000515">
    <property type="entry name" value="MetI-like"/>
</dbReference>
<evidence type="ECO:0000256" key="2">
    <source>
        <dbReference type="ARBA" id="ARBA00022448"/>
    </source>
</evidence>
<evidence type="ECO:0000256" key="6">
    <source>
        <dbReference type="ARBA" id="ARBA00023136"/>
    </source>
</evidence>
<evidence type="ECO:0000313" key="9">
    <source>
        <dbReference type="EMBL" id="SFF03806.1"/>
    </source>
</evidence>
<keyword evidence="3" id="KW-1003">Cell membrane</keyword>
<protein>
    <submittedName>
        <fullName evidence="9">Cellobiose transport system permease protein</fullName>
    </submittedName>
</protein>
<evidence type="ECO:0000256" key="4">
    <source>
        <dbReference type="ARBA" id="ARBA00022692"/>
    </source>
</evidence>
<dbReference type="Pfam" id="PF00528">
    <property type="entry name" value="BPD_transp_1"/>
    <property type="match status" value="1"/>
</dbReference>
<comment type="subcellular location">
    <subcellularLocation>
        <location evidence="1 7">Cell membrane</location>
        <topology evidence="1 7">Multi-pass membrane protein</topology>
    </subcellularLocation>
</comment>
<keyword evidence="6 7" id="KW-0472">Membrane</keyword>
<dbReference type="AlphaFoldDB" id="A0A1I2FH01"/>
<feature type="transmembrane region" description="Helical" evidence="7">
    <location>
        <begin position="171"/>
        <end position="190"/>
    </location>
</feature>
<dbReference type="InterPro" id="IPR035906">
    <property type="entry name" value="MetI-like_sf"/>
</dbReference>
<dbReference type="GO" id="GO:0055085">
    <property type="term" value="P:transmembrane transport"/>
    <property type="evidence" value="ECO:0007669"/>
    <property type="project" value="InterPro"/>
</dbReference>
<sequence>MTALTLTLNPVTPPGATGRQTANRRILQSMRERLAPYAYIAPFFLLFAVFGLFPLLFTFYVALFDWDPIGEHRYVGLQNFRVLMDDPRFWGAMRNTFSIWVLSTVPQLLVALGIAHLLNNVRLRAATFFRMVVLVPYVTSVAATTIVFAQLFDRDYGLLNWFLELLGFQHIEFTASVWGSHLMIAAMVAWRWTGYNTLLYLASLQAVPRELYEAASVDGANGWQQFRRISIPALRPIIVFTVVTSTIGGLQIFTEALLANPSGGLSCGAARQCQTLTLFLYEQAFGRFHFGYGAAVGVALFVIVVIVSTINYLLATRIRWERP</sequence>
<feature type="domain" description="ABC transmembrane type-1" evidence="8">
    <location>
        <begin position="93"/>
        <end position="311"/>
    </location>
</feature>
<evidence type="ECO:0000259" key="8">
    <source>
        <dbReference type="PROSITE" id="PS50928"/>
    </source>
</evidence>
<keyword evidence="2 7" id="KW-0813">Transport</keyword>
<keyword evidence="4 7" id="KW-0812">Transmembrane</keyword>
<organism evidence="9 10">
    <name type="scientific">Actinoplanes philippinensis</name>
    <dbReference type="NCBI Taxonomy" id="35752"/>
    <lineage>
        <taxon>Bacteria</taxon>
        <taxon>Bacillati</taxon>
        <taxon>Actinomycetota</taxon>
        <taxon>Actinomycetes</taxon>
        <taxon>Micromonosporales</taxon>
        <taxon>Micromonosporaceae</taxon>
        <taxon>Actinoplanes</taxon>
    </lineage>
</organism>
<feature type="transmembrane region" description="Helical" evidence="7">
    <location>
        <begin position="290"/>
        <end position="314"/>
    </location>
</feature>
<dbReference type="InterPro" id="IPR051393">
    <property type="entry name" value="ABC_transporter_permease"/>
</dbReference>
<reference evidence="9 10" key="1">
    <citation type="submission" date="2016-10" db="EMBL/GenBank/DDBJ databases">
        <authorList>
            <person name="de Groot N.N."/>
        </authorList>
    </citation>
    <scope>NUCLEOTIDE SEQUENCE [LARGE SCALE GENOMIC DNA]</scope>
    <source>
        <strain evidence="9 10">DSM 43019</strain>
    </source>
</reference>
<feature type="transmembrane region" description="Helical" evidence="7">
    <location>
        <begin position="131"/>
        <end position="151"/>
    </location>
</feature>
<keyword evidence="5 7" id="KW-1133">Transmembrane helix</keyword>
<evidence type="ECO:0000256" key="1">
    <source>
        <dbReference type="ARBA" id="ARBA00004651"/>
    </source>
</evidence>
<proteinExistence type="inferred from homology"/>
<dbReference type="Gene3D" id="1.10.3720.10">
    <property type="entry name" value="MetI-like"/>
    <property type="match status" value="1"/>
</dbReference>